<feature type="compositionally biased region" description="Polar residues" evidence="1">
    <location>
        <begin position="414"/>
        <end position="437"/>
    </location>
</feature>
<feature type="region of interest" description="Disordered" evidence="1">
    <location>
        <begin position="1"/>
        <end position="41"/>
    </location>
</feature>
<dbReference type="Proteomes" id="UP000726737">
    <property type="component" value="Unassembled WGS sequence"/>
</dbReference>
<dbReference type="OrthoDB" id="2330779at2759"/>
<feature type="compositionally biased region" description="Basic and acidic residues" evidence="1">
    <location>
        <begin position="376"/>
        <end position="385"/>
    </location>
</feature>
<feature type="region of interest" description="Disordered" evidence="1">
    <location>
        <begin position="499"/>
        <end position="538"/>
    </location>
</feature>
<feature type="compositionally biased region" description="Basic residues" evidence="1">
    <location>
        <begin position="306"/>
        <end position="318"/>
    </location>
</feature>
<dbReference type="AlphaFoldDB" id="A0A9P6Q5C0"/>
<reference evidence="2" key="1">
    <citation type="journal article" date="2020" name="Fungal Divers.">
        <title>Resolving the Mortierellaceae phylogeny through synthesis of multi-gene phylogenetics and phylogenomics.</title>
        <authorList>
            <person name="Vandepol N."/>
            <person name="Liber J."/>
            <person name="Desiro A."/>
            <person name="Na H."/>
            <person name="Kennedy M."/>
            <person name="Barry K."/>
            <person name="Grigoriev I.V."/>
            <person name="Miller A.N."/>
            <person name="O'Donnell K."/>
            <person name="Stajich J.E."/>
            <person name="Bonito G."/>
        </authorList>
    </citation>
    <scope>NUCLEOTIDE SEQUENCE</scope>
    <source>
        <strain evidence="2">KOD948</strain>
    </source>
</reference>
<feature type="compositionally biased region" description="Basic and acidic residues" evidence="1">
    <location>
        <begin position="26"/>
        <end position="41"/>
    </location>
</feature>
<comment type="caution">
    <text evidence="2">The sequence shown here is derived from an EMBL/GenBank/DDBJ whole genome shotgun (WGS) entry which is preliminary data.</text>
</comment>
<evidence type="ECO:0000313" key="2">
    <source>
        <dbReference type="EMBL" id="KAG0258782.1"/>
    </source>
</evidence>
<sequence>MPKPVKFKPALVGNAPSTPSPFNTPKLEKFQHEPPFKRDGKKATPNEYALLMHVHRYLQGAGPGHDIEGTVSPRKLLSLVSGISERVASEAIRMYHRQLEPPTEVKKLGRPDLILDPGLVQKTLEIVNSTQENRKPPRSGDIAKVLTEHGYNVNARTLRHYLPRMGLVYNKDLKRYEVKAPEAQVINSTGEQQTEEQGGAALVLALGQNNPGPEQGQEDNNDGSNRTEGEGQPNFVATLNQGSIVQEQAGSSASGFVTTLAQDSSVAVLDQNSPTTAAVGHSSSAVIIEQGSPVQQTYVQYVHPPPPRKSRANTKKRTAGGSEIEREQGNGGQEQSQDISTPRSKKPRSIARKQAQSHSTLSPVRNNAVGEPGLTDSEKELERGVCNHRLNKSRAHSGQDPTGADAGQRRSDAEGQQEQSSRQMKSSTGSKEQQTGPIQGLAQGGTEGVLAEAQGLVSFMEELTQRNLTMEQVQNSPSSEDAVQGEGLASFVEELTRRIPVEGSSKGSAEARAQTHTERVDAGNCSLPKGNLDNAFSS</sequence>
<proteinExistence type="predicted"/>
<name>A0A9P6Q5C0_9FUNG</name>
<gene>
    <name evidence="2" type="ORF">BG011_003080</name>
</gene>
<feature type="region of interest" description="Disordered" evidence="1">
    <location>
        <begin position="206"/>
        <end position="234"/>
    </location>
</feature>
<dbReference type="EMBL" id="JAAAJA010000207">
    <property type="protein sequence ID" value="KAG0258782.1"/>
    <property type="molecule type" value="Genomic_DNA"/>
</dbReference>
<evidence type="ECO:0000256" key="1">
    <source>
        <dbReference type="SAM" id="MobiDB-lite"/>
    </source>
</evidence>
<organism evidence="2 3">
    <name type="scientific">Mortierella polycephala</name>
    <dbReference type="NCBI Taxonomy" id="41804"/>
    <lineage>
        <taxon>Eukaryota</taxon>
        <taxon>Fungi</taxon>
        <taxon>Fungi incertae sedis</taxon>
        <taxon>Mucoromycota</taxon>
        <taxon>Mortierellomycotina</taxon>
        <taxon>Mortierellomycetes</taxon>
        <taxon>Mortierellales</taxon>
        <taxon>Mortierellaceae</taxon>
        <taxon>Mortierella</taxon>
    </lineage>
</organism>
<feature type="compositionally biased region" description="Polar residues" evidence="1">
    <location>
        <begin position="354"/>
        <end position="365"/>
    </location>
</feature>
<keyword evidence="3" id="KW-1185">Reference proteome</keyword>
<accession>A0A9P6Q5C0</accession>
<feature type="compositionally biased region" description="Polar residues" evidence="1">
    <location>
        <begin position="333"/>
        <end position="342"/>
    </location>
</feature>
<protein>
    <submittedName>
        <fullName evidence="2">Uncharacterized protein</fullName>
    </submittedName>
</protein>
<feature type="region of interest" description="Disordered" evidence="1">
    <location>
        <begin position="300"/>
        <end position="447"/>
    </location>
</feature>
<evidence type="ECO:0000313" key="3">
    <source>
        <dbReference type="Proteomes" id="UP000726737"/>
    </source>
</evidence>